<keyword evidence="2" id="KW-1185">Reference proteome</keyword>
<name>A0AAE1SGM2_9SOLA</name>
<evidence type="ECO:0000313" key="2">
    <source>
        <dbReference type="Proteomes" id="UP001291623"/>
    </source>
</evidence>
<proteinExistence type="predicted"/>
<evidence type="ECO:0000313" key="1">
    <source>
        <dbReference type="EMBL" id="KAK4368451.1"/>
    </source>
</evidence>
<dbReference type="EMBL" id="JAVYJV010000006">
    <property type="protein sequence ID" value="KAK4368451.1"/>
    <property type="molecule type" value="Genomic_DNA"/>
</dbReference>
<comment type="caution">
    <text evidence="1">The sequence shown here is derived from an EMBL/GenBank/DDBJ whole genome shotgun (WGS) entry which is preliminary data.</text>
</comment>
<organism evidence="1 2">
    <name type="scientific">Anisodus tanguticus</name>
    <dbReference type="NCBI Taxonomy" id="243964"/>
    <lineage>
        <taxon>Eukaryota</taxon>
        <taxon>Viridiplantae</taxon>
        <taxon>Streptophyta</taxon>
        <taxon>Embryophyta</taxon>
        <taxon>Tracheophyta</taxon>
        <taxon>Spermatophyta</taxon>
        <taxon>Magnoliopsida</taxon>
        <taxon>eudicotyledons</taxon>
        <taxon>Gunneridae</taxon>
        <taxon>Pentapetalae</taxon>
        <taxon>asterids</taxon>
        <taxon>lamiids</taxon>
        <taxon>Solanales</taxon>
        <taxon>Solanaceae</taxon>
        <taxon>Solanoideae</taxon>
        <taxon>Hyoscyameae</taxon>
        <taxon>Anisodus</taxon>
    </lineage>
</organism>
<dbReference type="AlphaFoldDB" id="A0AAE1SGM2"/>
<protein>
    <submittedName>
        <fullName evidence="1">Uncharacterized protein</fullName>
    </submittedName>
</protein>
<gene>
    <name evidence="1" type="ORF">RND71_012243</name>
</gene>
<dbReference type="Proteomes" id="UP001291623">
    <property type="component" value="Unassembled WGS sequence"/>
</dbReference>
<sequence length="121" mass="13789">MVIANSRFLKKEEHLVTFRSSVAKNQIDFLLLRKVVKGLCKDCKVIPNDDVTTRHKLLVMDLEIKMEKKKRVVDEMLRIKWGSLTMTSAKEMGERLMIKGAWESSGDATVCGTCRSIAFGR</sequence>
<accession>A0AAE1SGM2</accession>
<reference evidence="1" key="1">
    <citation type="submission" date="2023-12" db="EMBL/GenBank/DDBJ databases">
        <title>Genome assembly of Anisodus tanguticus.</title>
        <authorList>
            <person name="Wang Y.-J."/>
        </authorList>
    </citation>
    <scope>NUCLEOTIDE SEQUENCE</scope>
    <source>
        <strain evidence="1">KB-2021</strain>
        <tissue evidence="1">Leaf</tissue>
    </source>
</reference>